<keyword evidence="3 7" id="KW-0378">Hydrolase</keyword>
<dbReference type="CDD" id="cd06583">
    <property type="entry name" value="PGRP"/>
    <property type="match status" value="1"/>
</dbReference>
<evidence type="ECO:0000256" key="5">
    <source>
        <dbReference type="SAM" id="SignalP"/>
    </source>
</evidence>
<feature type="domain" description="N-acetylmuramoyl-L-alanine amidase" evidence="6">
    <location>
        <begin position="44"/>
        <end position="192"/>
    </location>
</feature>
<dbReference type="SMART" id="SM00644">
    <property type="entry name" value="Ami_2"/>
    <property type="match status" value="1"/>
</dbReference>
<dbReference type="GO" id="GO:0008745">
    <property type="term" value="F:N-acetylmuramoyl-L-alanine amidase activity"/>
    <property type="evidence" value="ECO:0007669"/>
    <property type="project" value="UniProtKB-EC"/>
</dbReference>
<dbReference type="InterPro" id="IPR036505">
    <property type="entry name" value="Amidase/PGRP_sf"/>
</dbReference>
<protein>
    <recommendedName>
        <fullName evidence="2">N-acetylmuramoyl-L-alanine amidase</fullName>
        <ecNumber evidence="2">3.5.1.28</ecNumber>
    </recommendedName>
</protein>
<dbReference type="Gene3D" id="3.40.80.10">
    <property type="entry name" value="Peptidoglycan recognition protein-like"/>
    <property type="match status" value="1"/>
</dbReference>
<evidence type="ECO:0000313" key="8">
    <source>
        <dbReference type="Proteomes" id="UP000007887"/>
    </source>
</evidence>
<gene>
    <name evidence="7" type="ordered locus">SELR_07200</name>
</gene>
<keyword evidence="4" id="KW-0961">Cell wall biogenesis/degradation</keyword>
<dbReference type="InterPro" id="IPR002502">
    <property type="entry name" value="Amidase_domain"/>
</dbReference>
<evidence type="ECO:0000256" key="1">
    <source>
        <dbReference type="ARBA" id="ARBA00001561"/>
    </source>
</evidence>
<dbReference type="EC" id="3.5.1.28" evidence="2"/>
<feature type="signal peptide" evidence="5">
    <location>
        <begin position="1"/>
        <end position="21"/>
    </location>
</feature>
<feature type="chain" id="PRO_5038365062" description="N-acetylmuramoyl-L-alanine amidase" evidence="5">
    <location>
        <begin position="22"/>
        <end position="213"/>
    </location>
</feature>
<keyword evidence="5" id="KW-0732">Signal</keyword>
<proteinExistence type="predicted"/>
<organism evidence="7 8">
    <name type="scientific">Selenomonas ruminantium subsp. lactilytica (strain NBRC 103574 / TAM6421)</name>
    <dbReference type="NCBI Taxonomy" id="927704"/>
    <lineage>
        <taxon>Bacteria</taxon>
        <taxon>Bacillati</taxon>
        <taxon>Bacillota</taxon>
        <taxon>Negativicutes</taxon>
        <taxon>Selenomonadales</taxon>
        <taxon>Selenomonadaceae</taxon>
        <taxon>Selenomonas</taxon>
    </lineage>
</organism>
<reference evidence="7 8" key="1">
    <citation type="submission" date="2011-10" db="EMBL/GenBank/DDBJ databases">
        <title>Whole genome sequence of Selenomonas ruminantium subsp. lactilytica TAM6421.</title>
        <authorList>
            <person name="Oguchi A."/>
            <person name="Ankai A."/>
            <person name="Kaneko J."/>
            <person name="Yamada-Narita S."/>
            <person name="Fukui S."/>
            <person name="Takahashi M."/>
            <person name="Onodera T."/>
            <person name="Kojima S."/>
            <person name="Fushimi T."/>
            <person name="Abe N."/>
            <person name="Kamio Y."/>
            <person name="Yamazaki S."/>
            <person name="Fujita N."/>
        </authorList>
    </citation>
    <scope>NUCLEOTIDE SEQUENCE [LARGE SCALE GENOMIC DNA]</scope>
    <source>
        <strain evidence="8">NBRC 103574 / TAM6421</strain>
    </source>
</reference>
<evidence type="ECO:0000256" key="2">
    <source>
        <dbReference type="ARBA" id="ARBA00011901"/>
    </source>
</evidence>
<evidence type="ECO:0000256" key="3">
    <source>
        <dbReference type="ARBA" id="ARBA00022801"/>
    </source>
</evidence>
<dbReference type="InterPro" id="IPR051206">
    <property type="entry name" value="NAMLAA_amidase_2"/>
</dbReference>
<dbReference type="KEGG" id="sri:SELR_07200"/>
<dbReference type="PATRIC" id="fig|927704.6.peg.737"/>
<dbReference type="SUPFAM" id="SSF55846">
    <property type="entry name" value="N-acetylmuramoyl-L-alanine amidase-like"/>
    <property type="match status" value="1"/>
</dbReference>
<dbReference type="AlphaFoldDB" id="I0GNU1"/>
<accession>I0GNU1</accession>
<dbReference type="eggNOG" id="COG3023">
    <property type="taxonomic scope" value="Bacteria"/>
</dbReference>
<dbReference type="OrthoDB" id="9794842at2"/>
<name>I0GNU1_SELRL</name>
<dbReference type="EMBL" id="AP012292">
    <property type="protein sequence ID" value="BAL82428.1"/>
    <property type="molecule type" value="Genomic_DNA"/>
</dbReference>
<dbReference type="Proteomes" id="UP000007887">
    <property type="component" value="Chromosome"/>
</dbReference>
<dbReference type="PANTHER" id="PTHR30417:SF1">
    <property type="entry name" value="N-ACETYLMURAMOYL-L-ALANINE AMIDASE AMID"/>
    <property type="match status" value="1"/>
</dbReference>
<dbReference type="GO" id="GO:0009253">
    <property type="term" value="P:peptidoglycan catabolic process"/>
    <property type="evidence" value="ECO:0007669"/>
    <property type="project" value="InterPro"/>
</dbReference>
<dbReference type="PANTHER" id="PTHR30417">
    <property type="entry name" value="N-ACETYLMURAMOYL-L-ALANINE AMIDASE AMID"/>
    <property type="match status" value="1"/>
</dbReference>
<evidence type="ECO:0000256" key="4">
    <source>
        <dbReference type="ARBA" id="ARBA00023316"/>
    </source>
</evidence>
<evidence type="ECO:0000313" key="7">
    <source>
        <dbReference type="EMBL" id="BAL82428.1"/>
    </source>
</evidence>
<evidence type="ECO:0000259" key="6">
    <source>
        <dbReference type="SMART" id="SM00644"/>
    </source>
</evidence>
<dbReference type="HOGENOM" id="CLU_101772_0_0_9"/>
<dbReference type="GO" id="GO:0009254">
    <property type="term" value="P:peptidoglycan turnover"/>
    <property type="evidence" value="ECO:0007669"/>
    <property type="project" value="TreeGrafter"/>
</dbReference>
<dbReference type="RefSeq" id="WP_014423867.1">
    <property type="nucleotide sequence ID" value="NC_017068.1"/>
</dbReference>
<sequence>MMRKIIVCLLVLLCMTAEALAGELQIIDKPVVWSAYREQLIREYAQKHYGLDQVYITPQAVVVHWTASNTWESAYNHFYHEARGDGTLNVASHFLVSREGQVYRLTPETALNRHIIGYNWCAIGIENVGGVGGVEDLTAAQLEANVDLIRYLQEKYPTIRYVFGHYQQDMARSSGLYRENVAGYRSEKIDPGHSFMAALREHLQGSGITFYEE</sequence>
<dbReference type="GO" id="GO:0071555">
    <property type="term" value="P:cell wall organization"/>
    <property type="evidence" value="ECO:0007669"/>
    <property type="project" value="UniProtKB-KW"/>
</dbReference>
<dbReference type="Pfam" id="PF01510">
    <property type="entry name" value="Amidase_2"/>
    <property type="match status" value="1"/>
</dbReference>
<comment type="catalytic activity">
    <reaction evidence="1">
        <text>Hydrolyzes the link between N-acetylmuramoyl residues and L-amino acid residues in certain cell-wall glycopeptides.</text>
        <dbReference type="EC" id="3.5.1.28"/>
    </reaction>
</comment>